<protein>
    <submittedName>
        <fullName evidence="1">Uncharacterized protein</fullName>
    </submittedName>
</protein>
<reference evidence="1" key="1">
    <citation type="submission" date="2020-03" db="EMBL/GenBank/DDBJ databases">
        <title>The deep terrestrial virosphere.</title>
        <authorList>
            <person name="Holmfeldt K."/>
            <person name="Nilsson E."/>
            <person name="Simone D."/>
            <person name="Lopez-Fernandez M."/>
            <person name="Wu X."/>
            <person name="de Brujin I."/>
            <person name="Lundin D."/>
            <person name="Andersson A."/>
            <person name="Bertilsson S."/>
            <person name="Dopson M."/>
        </authorList>
    </citation>
    <scope>NUCLEOTIDE SEQUENCE</scope>
    <source>
        <strain evidence="1">MM415A03867</strain>
    </source>
</reference>
<name>A0A6M3JJI5_9ZZZZ</name>
<proteinExistence type="predicted"/>
<sequence>MNYNELATKAFKNGMTENLTPKYYEFKEAGQGIVGRYKGKTPIDSNKSDKVYYQYLFDTDEGLIKFHLGVVTDSEAGKVMIENEIYAIQYLGQEKIGNSKSVNKFQVDHILYNEDKKGQTDVD</sequence>
<gene>
    <name evidence="1" type="ORF">MM415A03867_0003</name>
</gene>
<evidence type="ECO:0000313" key="1">
    <source>
        <dbReference type="EMBL" id="QJA70264.1"/>
    </source>
</evidence>
<organism evidence="1">
    <name type="scientific">viral metagenome</name>
    <dbReference type="NCBI Taxonomy" id="1070528"/>
    <lineage>
        <taxon>unclassified sequences</taxon>
        <taxon>metagenomes</taxon>
        <taxon>organismal metagenomes</taxon>
    </lineage>
</organism>
<dbReference type="AlphaFoldDB" id="A0A6M3JJI5"/>
<accession>A0A6M3JJI5</accession>
<dbReference type="EMBL" id="MT141778">
    <property type="protein sequence ID" value="QJA70264.1"/>
    <property type="molecule type" value="Genomic_DNA"/>
</dbReference>